<accession>A0A9N9WJ69</accession>
<dbReference type="EMBL" id="OU893336">
    <property type="protein sequence ID" value="CAG9792979.1"/>
    <property type="molecule type" value="Genomic_DNA"/>
</dbReference>
<proteinExistence type="predicted"/>
<evidence type="ECO:0000313" key="1">
    <source>
        <dbReference type="EMBL" id="CAG9792979.1"/>
    </source>
</evidence>
<dbReference type="AlphaFoldDB" id="A0A9N9WJ69"/>
<dbReference type="OrthoDB" id="7475817at2759"/>
<reference evidence="1" key="2">
    <citation type="submission" date="2022-10" db="EMBL/GenBank/DDBJ databases">
        <authorList>
            <consortium name="ENA_rothamsted_submissions"/>
            <consortium name="culmorum"/>
            <person name="King R."/>
        </authorList>
    </citation>
    <scope>NUCLEOTIDE SEQUENCE</scope>
</reference>
<reference evidence="1" key="1">
    <citation type="submission" date="2021-12" db="EMBL/GenBank/DDBJ databases">
        <authorList>
            <person name="King R."/>
        </authorList>
    </citation>
    <scope>NUCLEOTIDE SEQUENCE</scope>
</reference>
<name>A0A9N9WJ69_9NEOP</name>
<keyword evidence="2" id="KW-1185">Reference proteome</keyword>
<evidence type="ECO:0000313" key="2">
    <source>
        <dbReference type="Proteomes" id="UP001153714"/>
    </source>
</evidence>
<protein>
    <submittedName>
        <fullName evidence="1">Uncharacterized protein</fullName>
    </submittedName>
</protein>
<dbReference type="Proteomes" id="UP001153714">
    <property type="component" value="Chromosome 5"/>
</dbReference>
<sequence length="100" mass="11901">MELEIILESIGTTSVSQLNLSIDLSIKNKEEEFIDKIKKRVNENIVNLQKINKTLDNGQENLKFWDDNDLKKYMLHKRDVDGKSFQDYESFYMESIRLNR</sequence>
<gene>
    <name evidence="1" type="ORF">DIATSA_LOCUS10460</name>
</gene>
<organism evidence="1 2">
    <name type="scientific">Diatraea saccharalis</name>
    <name type="common">sugarcane borer</name>
    <dbReference type="NCBI Taxonomy" id="40085"/>
    <lineage>
        <taxon>Eukaryota</taxon>
        <taxon>Metazoa</taxon>
        <taxon>Ecdysozoa</taxon>
        <taxon>Arthropoda</taxon>
        <taxon>Hexapoda</taxon>
        <taxon>Insecta</taxon>
        <taxon>Pterygota</taxon>
        <taxon>Neoptera</taxon>
        <taxon>Endopterygota</taxon>
        <taxon>Lepidoptera</taxon>
        <taxon>Glossata</taxon>
        <taxon>Ditrysia</taxon>
        <taxon>Pyraloidea</taxon>
        <taxon>Crambidae</taxon>
        <taxon>Crambinae</taxon>
        <taxon>Diatraea</taxon>
    </lineage>
</organism>